<proteinExistence type="predicted"/>
<dbReference type="Proteomes" id="UP000661607">
    <property type="component" value="Unassembled WGS sequence"/>
</dbReference>
<gene>
    <name evidence="1" type="ORF">H4W81_008792</name>
</gene>
<name>A0ABR9KVI3_9ACTN</name>
<reference evidence="1 2" key="1">
    <citation type="submission" date="2020-10" db="EMBL/GenBank/DDBJ databases">
        <title>Sequencing the genomes of 1000 actinobacteria strains.</title>
        <authorList>
            <person name="Klenk H.-P."/>
        </authorList>
    </citation>
    <scope>NUCLEOTIDE SEQUENCE [LARGE SCALE GENOMIC DNA]</scope>
    <source>
        <strain evidence="1 2">DSM 43748</strain>
    </source>
</reference>
<comment type="caution">
    <text evidence="1">The sequence shown here is derived from an EMBL/GenBank/DDBJ whole genome shotgun (WGS) entry which is preliminary data.</text>
</comment>
<protein>
    <submittedName>
        <fullName evidence="1">Uncharacterized protein</fullName>
    </submittedName>
</protein>
<evidence type="ECO:0000313" key="2">
    <source>
        <dbReference type="Proteomes" id="UP000661607"/>
    </source>
</evidence>
<sequence length="131" mass="14295">MEAAASGPVTAEAKYLREVRQTIQLALQVTLARQGYEVCCDPLSGEVIVPACPATGHAARPCLTGGLRPRQLWPRHWCTPCPKTRWCRAPVTGAVFGVVAMIWLHWAQNPDMDGPGEIDRALAHLESGLRL</sequence>
<accession>A0ABR9KVI3</accession>
<dbReference type="RefSeq" id="WP_192780119.1">
    <property type="nucleotide sequence ID" value="NZ_BAAASY010000013.1"/>
</dbReference>
<organism evidence="1 2">
    <name type="scientific">Nonomuraea africana</name>
    <dbReference type="NCBI Taxonomy" id="46171"/>
    <lineage>
        <taxon>Bacteria</taxon>
        <taxon>Bacillati</taxon>
        <taxon>Actinomycetota</taxon>
        <taxon>Actinomycetes</taxon>
        <taxon>Streptosporangiales</taxon>
        <taxon>Streptosporangiaceae</taxon>
        <taxon>Nonomuraea</taxon>
    </lineage>
</organism>
<evidence type="ECO:0000313" key="1">
    <source>
        <dbReference type="EMBL" id="MBE1566013.1"/>
    </source>
</evidence>
<dbReference type="EMBL" id="JADBEF010000001">
    <property type="protein sequence ID" value="MBE1566013.1"/>
    <property type="molecule type" value="Genomic_DNA"/>
</dbReference>
<keyword evidence="2" id="KW-1185">Reference proteome</keyword>